<protein>
    <submittedName>
        <fullName evidence="8">Integrase</fullName>
    </submittedName>
</protein>
<dbReference type="Gene3D" id="1.10.443.10">
    <property type="entry name" value="Intergrase catalytic core"/>
    <property type="match status" value="1"/>
</dbReference>
<dbReference type="Pfam" id="PF00589">
    <property type="entry name" value="Phage_integrase"/>
    <property type="match status" value="1"/>
</dbReference>
<dbReference type="Gene3D" id="1.10.150.130">
    <property type="match status" value="1"/>
</dbReference>
<dbReference type="InterPro" id="IPR010998">
    <property type="entry name" value="Integrase_recombinase_N"/>
</dbReference>
<keyword evidence="3 5" id="KW-0238">DNA-binding</keyword>
<keyword evidence="4" id="KW-0233">DNA recombination</keyword>
<evidence type="ECO:0000313" key="8">
    <source>
        <dbReference type="EMBL" id="API57733.1"/>
    </source>
</evidence>
<evidence type="ECO:0000259" key="6">
    <source>
        <dbReference type="PROSITE" id="PS51898"/>
    </source>
</evidence>
<keyword evidence="1" id="KW-0159">Chromosome partition</keyword>
<dbReference type="InterPro" id="IPR004107">
    <property type="entry name" value="Integrase_SAM-like_N"/>
</dbReference>
<gene>
    <name evidence="8" type="ORF">BMW22_41420</name>
</gene>
<dbReference type="GO" id="GO:0003677">
    <property type="term" value="F:DNA binding"/>
    <property type="evidence" value="ECO:0007669"/>
    <property type="project" value="UniProtKB-UniRule"/>
</dbReference>
<keyword evidence="8" id="KW-0614">Plasmid</keyword>
<evidence type="ECO:0000256" key="5">
    <source>
        <dbReference type="PROSITE-ProRule" id="PRU01248"/>
    </source>
</evidence>
<dbReference type="PANTHER" id="PTHR30349">
    <property type="entry name" value="PHAGE INTEGRASE-RELATED"/>
    <property type="match status" value="1"/>
</dbReference>
<dbReference type="Pfam" id="PF02899">
    <property type="entry name" value="Phage_int_SAM_1"/>
    <property type="match status" value="1"/>
</dbReference>
<dbReference type="InterPro" id="IPR011010">
    <property type="entry name" value="DNA_brk_join_enz"/>
</dbReference>
<sequence>MLERFFVKPQTVDRIKDCWLGPQIDQYVTVLCEQDYASRSIYRRVPILTKFAAFTAVRNVDQIEQAEALIEPFIDDWLFIRRADRSVDACRRDRNFVGGIVRHFFSQVVSKSDNTSRRIAWPIPFATQVPGFFDYLRAERGLRPSSIHHYRHYLRGFERYLGDVGCEVTTLSLPVVTGFVTTQAQHFGPRSMIGLASTLRVFLRYVHREGFLQRDISKLVEVPQHYRLADIPRSIGWDSVQKMLDQVDRRTVVGRRDYAMLLLMISYGLRAREVAMLTLDDLDWKRDRLHVRERKAEHSTTYPLAPVVGEAIVDYLKNGRPEVPGRQLFWRHLAPRSPLTQSAVSCMATKYLHRAGIPVSRPGSHTLRHACVQRLVDSGFPLKTIGDYVGHRAASSTMIYAKVQVDGLREVALGDGEDLQ</sequence>
<dbReference type="AlphaFoldDB" id="A0A1L3ZQ01"/>
<evidence type="ECO:0000256" key="4">
    <source>
        <dbReference type="ARBA" id="ARBA00023172"/>
    </source>
</evidence>
<feature type="domain" description="Tyr recombinase" evidence="6">
    <location>
        <begin position="230"/>
        <end position="413"/>
    </location>
</feature>
<dbReference type="SUPFAM" id="SSF56349">
    <property type="entry name" value="DNA breaking-rejoining enzymes"/>
    <property type="match status" value="1"/>
</dbReference>
<dbReference type="GO" id="GO:0006310">
    <property type="term" value="P:DNA recombination"/>
    <property type="evidence" value="ECO:0007669"/>
    <property type="project" value="UniProtKB-KW"/>
</dbReference>
<dbReference type="InterPro" id="IPR002104">
    <property type="entry name" value="Integrase_catalytic"/>
</dbReference>
<dbReference type="RefSeq" id="WP_072642726.1">
    <property type="nucleotide sequence ID" value="NZ_CP018236.1"/>
</dbReference>
<reference evidence="8 9" key="1">
    <citation type="submission" date="2016-11" db="EMBL/GenBank/DDBJ databases">
        <title>Rhizobium leguminosarum bv. viciae strain Vaf12 isolated from Vavilovia formosa root nodules from Russia, Dagestan.</title>
        <authorList>
            <person name="Kimeklis A."/>
        </authorList>
    </citation>
    <scope>NUCLEOTIDE SEQUENCE [LARGE SCALE GENOMIC DNA]</scope>
    <source>
        <strain evidence="8 9">Vaf-108</strain>
        <plasmid evidence="9">Plasmid unnamed8 sequence</plasmid>
    </source>
</reference>
<evidence type="ECO:0000256" key="1">
    <source>
        <dbReference type="ARBA" id="ARBA00022829"/>
    </source>
</evidence>
<dbReference type="CDD" id="cd01188">
    <property type="entry name" value="INT_RitA_C_like"/>
    <property type="match status" value="1"/>
</dbReference>
<dbReference type="PROSITE" id="PS51900">
    <property type="entry name" value="CB"/>
    <property type="match status" value="1"/>
</dbReference>
<dbReference type="PANTHER" id="PTHR30349:SF81">
    <property type="entry name" value="TYROSINE RECOMBINASE XERC"/>
    <property type="match status" value="1"/>
</dbReference>
<evidence type="ECO:0000259" key="7">
    <source>
        <dbReference type="PROSITE" id="PS51900"/>
    </source>
</evidence>
<name>A0A1L3ZQ01_RHILE</name>
<proteinExistence type="predicted"/>
<organism evidence="8 9">
    <name type="scientific">Rhizobium leguminosarum</name>
    <dbReference type="NCBI Taxonomy" id="384"/>
    <lineage>
        <taxon>Bacteria</taxon>
        <taxon>Pseudomonadati</taxon>
        <taxon>Pseudomonadota</taxon>
        <taxon>Alphaproteobacteria</taxon>
        <taxon>Hyphomicrobiales</taxon>
        <taxon>Rhizobiaceae</taxon>
        <taxon>Rhizobium/Agrobacterium group</taxon>
        <taxon>Rhizobium</taxon>
    </lineage>
</organism>
<dbReference type="InterPro" id="IPR044068">
    <property type="entry name" value="CB"/>
</dbReference>
<geneLocation type="plasmid" evidence="9">
    <name>unnamed8 sequence</name>
</geneLocation>
<dbReference type="InterPro" id="IPR050090">
    <property type="entry name" value="Tyrosine_recombinase_XerCD"/>
</dbReference>
<evidence type="ECO:0000256" key="3">
    <source>
        <dbReference type="ARBA" id="ARBA00023125"/>
    </source>
</evidence>
<evidence type="ECO:0000256" key="2">
    <source>
        <dbReference type="ARBA" id="ARBA00022908"/>
    </source>
</evidence>
<dbReference type="Proteomes" id="UP000183050">
    <property type="component" value="Plasmid unnamed8"/>
</dbReference>
<dbReference type="EMBL" id="CP018236">
    <property type="protein sequence ID" value="API57733.1"/>
    <property type="molecule type" value="Genomic_DNA"/>
</dbReference>
<keyword evidence="2" id="KW-0229">DNA integration</keyword>
<accession>A0A1L3ZQ01</accession>
<feature type="domain" description="Core-binding (CB)" evidence="7">
    <location>
        <begin position="123"/>
        <end position="207"/>
    </location>
</feature>
<evidence type="ECO:0000313" key="9">
    <source>
        <dbReference type="Proteomes" id="UP000183050"/>
    </source>
</evidence>
<dbReference type="PROSITE" id="PS51898">
    <property type="entry name" value="TYR_RECOMBINASE"/>
    <property type="match status" value="1"/>
</dbReference>
<dbReference type="InterPro" id="IPR013762">
    <property type="entry name" value="Integrase-like_cat_sf"/>
</dbReference>
<dbReference type="GO" id="GO:0007059">
    <property type="term" value="P:chromosome segregation"/>
    <property type="evidence" value="ECO:0007669"/>
    <property type="project" value="UniProtKB-KW"/>
</dbReference>
<dbReference type="GO" id="GO:0015074">
    <property type="term" value="P:DNA integration"/>
    <property type="evidence" value="ECO:0007669"/>
    <property type="project" value="UniProtKB-KW"/>
</dbReference>